<dbReference type="Proteomes" id="UP001204579">
    <property type="component" value="Unassembled WGS sequence"/>
</dbReference>
<dbReference type="EMBL" id="JANRHJ010000009">
    <property type="protein sequence ID" value="MCR8874164.1"/>
    <property type="molecule type" value="Genomic_DNA"/>
</dbReference>
<protein>
    <submittedName>
        <fullName evidence="2">DUF3810 domain-containing protein</fullName>
    </submittedName>
</protein>
<dbReference type="InterPro" id="IPR024294">
    <property type="entry name" value="DUF3810"/>
</dbReference>
<keyword evidence="1" id="KW-0812">Transmembrane</keyword>
<keyword evidence="1" id="KW-1133">Transmembrane helix</keyword>
<reference evidence="2 3" key="1">
    <citation type="submission" date="2022-08" db="EMBL/GenBank/DDBJ databases">
        <authorList>
            <person name="Zeman M."/>
            <person name="Kubasova T."/>
        </authorList>
    </citation>
    <scope>NUCLEOTIDE SEQUENCE [LARGE SCALE GENOMIC DNA]</scope>
    <source>
        <strain evidence="2 3">ET62</strain>
    </source>
</reference>
<comment type="caution">
    <text evidence="2">The sequence shown here is derived from an EMBL/GenBank/DDBJ whole genome shotgun (WGS) entry which is preliminary data.</text>
</comment>
<feature type="transmembrane region" description="Helical" evidence="1">
    <location>
        <begin position="92"/>
        <end position="111"/>
    </location>
</feature>
<keyword evidence="3" id="KW-1185">Reference proteome</keyword>
<gene>
    <name evidence="2" type="ORF">NW209_09085</name>
</gene>
<dbReference type="Pfam" id="PF12725">
    <property type="entry name" value="DUF3810"/>
    <property type="match status" value="1"/>
</dbReference>
<name>A0AAW5N9K3_9BACT</name>
<organism evidence="2 3">
    <name type="scientific">Phocaeicola barnesiae</name>
    <dbReference type="NCBI Taxonomy" id="376804"/>
    <lineage>
        <taxon>Bacteria</taxon>
        <taxon>Pseudomonadati</taxon>
        <taxon>Bacteroidota</taxon>
        <taxon>Bacteroidia</taxon>
        <taxon>Bacteroidales</taxon>
        <taxon>Bacteroidaceae</taxon>
        <taxon>Phocaeicola</taxon>
    </lineage>
</organism>
<evidence type="ECO:0000313" key="2">
    <source>
        <dbReference type="EMBL" id="MCR8874164.1"/>
    </source>
</evidence>
<proteinExistence type="predicted"/>
<evidence type="ECO:0000256" key="1">
    <source>
        <dbReference type="SAM" id="Phobius"/>
    </source>
</evidence>
<accession>A0AAW5N9K3</accession>
<sequence length="353" mass="40990">MKRTTFRKIRWTLLAVCLLYVLGCRWIPGWGEGYATCLYPTLAAGLSAVASLFPFSLEEIWVVTVVLWLLGYPLYAHIRKREKGRTIIRREIEVLLAVYGWFYLGWGNNYYRQDFFRRSQTERVAYDEQQFRDFLTMYADSLNASYLPSVHFSADSLEHEMKALYAQVPSRFGLSNPCDWQHPKRVLFNSLYSGVGVLGYMGPFFAESQLNAELLPVQYPFTYIHEYAHLLGVSNEAEANFWAYQLCIRSASPAVRYSGYFGLLPYVAVNAASVLSESDYRDFLATIRPEVLGQWEEKSKYWGERYSPLVGAVQRKMYDWFLKGNKISEGHKNYAQVVEMVLALPSDWWKVKR</sequence>
<dbReference type="AlphaFoldDB" id="A0AAW5N9K3"/>
<feature type="transmembrane region" description="Helical" evidence="1">
    <location>
        <begin position="47"/>
        <end position="71"/>
    </location>
</feature>
<evidence type="ECO:0000313" key="3">
    <source>
        <dbReference type="Proteomes" id="UP001204579"/>
    </source>
</evidence>
<keyword evidence="1" id="KW-0472">Membrane</keyword>
<dbReference type="RefSeq" id="WP_258335827.1">
    <property type="nucleotide sequence ID" value="NZ_JANRHJ010000009.1"/>
</dbReference>